<dbReference type="InterPro" id="IPR016166">
    <property type="entry name" value="FAD-bd_PCMH"/>
</dbReference>
<gene>
    <name evidence="7" type="ORF">ACFQV2_07730</name>
</gene>
<feature type="domain" description="FAD-binding PCMH-type" evidence="6">
    <location>
        <begin position="1"/>
        <end position="96"/>
    </location>
</feature>
<dbReference type="InterPro" id="IPR006094">
    <property type="entry name" value="Oxid_FAD_bind_N"/>
</dbReference>
<dbReference type="Pfam" id="PF01565">
    <property type="entry name" value="FAD_binding_4"/>
    <property type="match status" value="1"/>
</dbReference>
<dbReference type="PANTHER" id="PTHR42973">
    <property type="entry name" value="BINDING OXIDOREDUCTASE, PUTATIVE (AFU_ORTHOLOGUE AFUA_1G17690)-RELATED"/>
    <property type="match status" value="1"/>
</dbReference>
<evidence type="ECO:0000256" key="4">
    <source>
        <dbReference type="ARBA" id="ARBA00022827"/>
    </source>
</evidence>
<dbReference type="InterPro" id="IPR016169">
    <property type="entry name" value="FAD-bd_PCMH_sub2"/>
</dbReference>
<dbReference type="SUPFAM" id="SSF56176">
    <property type="entry name" value="FAD-binding/transporter-associated domain-like"/>
    <property type="match status" value="1"/>
</dbReference>
<dbReference type="EMBL" id="JBHTEY010000004">
    <property type="protein sequence ID" value="MFC7613511.1"/>
    <property type="molecule type" value="Genomic_DNA"/>
</dbReference>
<keyword evidence="3" id="KW-0285">Flavoprotein</keyword>
<evidence type="ECO:0000256" key="2">
    <source>
        <dbReference type="ARBA" id="ARBA00005466"/>
    </source>
</evidence>
<dbReference type="Gene3D" id="3.40.462.20">
    <property type="match status" value="1"/>
</dbReference>
<evidence type="ECO:0000256" key="3">
    <source>
        <dbReference type="ARBA" id="ARBA00022630"/>
    </source>
</evidence>
<comment type="similarity">
    <text evidence="2">Belongs to the oxygen-dependent FAD-linked oxidoreductase family.</text>
</comment>
<evidence type="ECO:0000259" key="6">
    <source>
        <dbReference type="PROSITE" id="PS51387"/>
    </source>
</evidence>
<evidence type="ECO:0000313" key="7">
    <source>
        <dbReference type="EMBL" id="MFC7613511.1"/>
    </source>
</evidence>
<evidence type="ECO:0000256" key="1">
    <source>
        <dbReference type="ARBA" id="ARBA00001974"/>
    </source>
</evidence>
<proteinExistence type="inferred from homology"/>
<dbReference type="Proteomes" id="UP001596512">
    <property type="component" value="Unassembled WGS sequence"/>
</dbReference>
<dbReference type="PANTHER" id="PTHR42973:SF39">
    <property type="entry name" value="FAD-BINDING PCMH-TYPE DOMAIN-CONTAINING PROTEIN"/>
    <property type="match status" value="1"/>
</dbReference>
<dbReference type="Gene3D" id="3.30.465.10">
    <property type="match status" value="1"/>
</dbReference>
<keyword evidence="4" id="KW-0274">FAD</keyword>
<reference evidence="8" key="1">
    <citation type="journal article" date="2019" name="Int. J. Syst. Evol. Microbiol.">
        <title>The Global Catalogue of Microorganisms (GCM) 10K type strain sequencing project: providing services to taxonomists for standard genome sequencing and annotation.</title>
        <authorList>
            <consortium name="The Broad Institute Genomics Platform"/>
            <consortium name="The Broad Institute Genome Sequencing Center for Infectious Disease"/>
            <person name="Wu L."/>
            <person name="Ma J."/>
        </authorList>
    </citation>
    <scope>NUCLEOTIDE SEQUENCE [LARGE SCALE GENOMIC DNA]</scope>
    <source>
        <strain evidence="8">JCM 17695</strain>
    </source>
</reference>
<name>A0ABW2TJC0_9PSEU</name>
<evidence type="ECO:0000313" key="8">
    <source>
        <dbReference type="Proteomes" id="UP001596512"/>
    </source>
</evidence>
<accession>A0ABW2TJC0</accession>
<sequence>MWKDVVAATAPHGLVPPHGSAGTVGVVGYLLRGGISFYGRKVGLAANSLRAVELVTADGELRRVDADNDPELFWAVRGGGGGFGVVTAVEVALFPAATVHTGAAFWPAEHGPALVAAWQDWCRQAPTRPPRRCGC</sequence>
<dbReference type="InterPro" id="IPR036318">
    <property type="entry name" value="FAD-bd_PCMH-like_sf"/>
</dbReference>
<protein>
    <submittedName>
        <fullName evidence="7">FAD-binding protein</fullName>
    </submittedName>
</protein>
<comment type="cofactor">
    <cofactor evidence="1">
        <name>FAD</name>
        <dbReference type="ChEBI" id="CHEBI:57692"/>
    </cofactor>
</comment>
<evidence type="ECO:0000256" key="5">
    <source>
        <dbReference type="ARBA" id="ARBA00023002"/>
    </source>
</evidence>
<dbReference type="PROSITE" id="PS51387">
    <property type="entry name" value="FAD_PCMH"/>
    <property type="match status" value="1"/>
</dbReference>
<keyword evidence="5" id="KW-0560">Oxidoreductase</keyword>
<dbReference type="InterPro" id="IPR050416">
    <property type="entry name" value="FAD-linked_Oxidoreductase"/>
</dbReference>
<keyword evidence="8" id="KW-1185">Reference proteome</keyword>
<organism evidence="7 8">
    <name type="scientific">Actinokineospora soli</name>
    <dbReference type="NCBI Taxonomy" id="1048753"/>
    <lineage>
        <taxon>Bacteria</taxon>
        <taxon>Bacillati</taxon>
        <taxon>Actinomycetota</taxon>
        <taxon>Actinomycetes</taxon>
        <taxon>Pseudonocardiales</taxon>
        <taxon>Pseudonocardiaceae</taxon>
        <taxon>Actinokineospora</taxon>
    </lineage>
</organism>
<comment type="caution">
    <text evidence="7">The sequence shown here is derived from an EMBL/GenBank/DDBJ whole genome shotgun (WGS) entry which is preliminary data.</text>
</comment>